<dbReference type="PANTHER" id="PTHR12246">
    <property type="entry name" value="PALMITOYLTRANSFERASE ZDHHC16"/>
    <property type="match status" value="1"/>
</dbReference>
<dbReference type="EMBL" id="KB206684">
    <property type="protein sequence ID" value="ELP88997.1"/>
    <property type="molecule type" value="Genomic_DNA"/>
</dbReference>
<dbReference type="VEuPathDB" id="AmoebaDB:EIN_492660"/>
<evidence type="ECO:0000256" key="5">
    <source>
        <dbReference type="ARBA" id="ARBA00023136"/>
    </source>
</evidence>
<evidence type="ECO:0000256" key="6">
    <source>
        <dbReference type="ARBA" id="ARBA00023315"/>
    </source>
</evidence>
<dbReference type="InterPro" id="IPR001594">
    <property type="entry name" value="Palmitoyltrfase_DHHC"/>
</dbReference>
<dbReference type="GO" id="GO:0019706">
    <property type="term" value="F:protein-cysteine S-palmitoyltransferase activity"/>
    <property type="evidence" value="ECO:0007669"/>
    <property type="project" value="UniProtKB-EC"/>
</dbReference>
<comment type="similarity">
    <text evidence="7">Belongs to the DHHC palmitoyltransferase family.</text>
</comment>
<feature type="domain" description="Palmitoyltransferase DHHC" evidence="8">
    <location>
        <begin position="131"/>
        <end position="257"/>
    </location>
</feature>
<feature type="transmembrane region" description="Helical" evidence="7">
    <location>
        <begin position="91"/>
        <end position="110"/>
    </location>
</feature>
<evidence type="ECO:0000256" key="3">
    <source>
        <dbReference type="ARBA" id="ARBA00022692"/>
    </source>
</evidence>
<evidence type="ECO:0000256" key="7">
    <source>
        <dbReference type="RuleBase" id="RU079119"/>
    </source>
</evidence>
<dbReference type="OMA" id="SDGIYFK"/>
<keyword evidence="4 7" id="KW-1133">Transmembrane helix</keyword>
<reference evidence="9 10" key="1">
    <citation type="submission" date="2012-10" db="EMBL/GenBank/DDBJ databases">
        <authorList>
            <person name="Zafar N."/>
            <person name="Inman J."/>
            <person name="Hall N."/>
            <person name="Lorenzi H."/>
            <person name="Caler E."/>
        </authorList>
    </citation>
    <scope>NUCLEOTIDE SEQUENCE [LARGE SCALE GENOMIC DNA]</scope>
    <source>
        <strain evidence="9 10">IP1</strain>
    </source>
</reference>
<dbReference type="GO" id="GO:0016020">
    <property type="term" value="C:membrane"/>
    <property type="evidence" value="ECO:0007669"/>
    <property type="project" value="UniProtKB-SubCell"/>
</dbReference>
<evidence type="ECO:0000256" key="1">
    <source>
        <dbReference type="ARBA" id="ARBA00004141"/>
    </source>
</evidence>
<feature type="transmembrane region" description="Helical" evidence="7">
    <location>
        <begin position="64"/>
        <end position="85"/>
    </location>
</feature>
<dbReference type="Proteomes" id="UP000014680">
    <property type="component" value="Unassembled WGS sequence"/>
</dbReference>
<evidence type="ECO:0000313" key="10">
    <source>
        <dbReference type="Proteomes" id="UP000014680"/>
    </source>
</evidence>
<dbReference type="Pfam" id="PF01529">
    <property type="entry name" value="DHHC"/>
    <property type="match status" value="1"/>
</dbReference>
<evidence type="ECO:0000259" key="8">
    <source>
        <dbReference type="Pfam" id="PF01529"/>
    </source>
</evidence>
<comment type="subcellular location">
    <subcellularLocation>
        <location evidence="1">Membrane</location>
        <topology evidence="1">Multi-pass membrane protein</topology>
    </subcellularLocation>
</comment>
<dbReference type="GeneID" id="14887962"/>
<dbReference type="EC" id="2.3.1.225" evidence="7"/>
<organism evidence="9 10">
    <name type="scientific">Entamoeba invadens IP1</name>
    <dbReference type="NCBI Taxonomy" id="370355"/>
    <lineage>
        <taxon>Eukaryota</taxon>
        <taxon>Amoebozoa</taxon>
        <taxon>Evosea</taxon>
        <taxon>Archamoebae</taxon>
        <taxon>Mastigamoebida</taxon>
        <taxon>Entamoebidae</taxon>
        <taxon>Entamoeba</taxon>
    </lineage>
</organism>
<keyword evidence="10" id="KW-1185">Reference proteome</keyword>
<keyword evidence="5 7" id="KW-0472">Membrane</keyword>
<dbReference type="InterPro" id="IPR039859">
    <property type="entry name" value="PFA4/ZDH16/20/ERF2-like"/>
</dbReference>
<name>A0A0A1U444_ENTIV</name>
<keyword evidence="2 7" id="KW-0808">Transferase</keyword>
<feature type="transmembrane region" description="Helical" evidence="7">
    <location>
        <begin position="212"/>
        <end position="234"/>
    </location>
</feature>
<evidence type="ECO:0000256" key="4">
    <source>
        <dbReference type="ARBA" id="ARBA00022989"/>
    </source>
</evidence>
<gene>
    <name evidence="9" type="ORF">EIN_492660</name>
</gene>
<proteinExistence type="inferred from homology"/>
<dbReference type="RefSeq" id="XP_004255768.1">
    <property type="nucleotide sequence ID" value="XM_004255720.1"/>
</dbReference>
<comment type="domain">
    <text evidence="7">The DHHC domain is required for palmitoyltransferase activity.</text>
</comment>
<feature type="transmembrane region" description="Helical" evidence="7">
    <location>
        <begin position="176"/>
        <end position="206"/>
    </location>
</feature>
<sequence>MTDQGVYNTQENNETGMLVGENNLAPFVNNENRHNERRRWGFNKRRRPHLTPEQVRRENLISRVAINMSIVFSFFVSTTVMIAIGIFYWEISIVCALVVYPLYIVVTVSYNRCVFEKSKLYVPLDHHVEGEPLCDVCNCTKPERAHHCSKCGRCVLKLDHHCPFVGSCIGYGNQKFFYLTLMYCFILMVCNIIISFVSITLFTIYFIQTKEINYFCICYIPTFVNFIFSMAFLAPSTPMLFQQTFRIMANISGIEKKQLQDQLRNIKDIQQTKYFLGYSRNMRSVFGNNWLLAILPVYTTLGDGMNYDFNTTQLNPI</sequence>
<evidence type="ECO:0000313" key="9">
    <source>
        <dbReference type="EMBL" id="ELP88997.1"/>
    </source>
</evidence>
<evidence type="ECO:0000256" key="2">
    <source>
        <dbReference type="ARBA" id="ARBA00022679"/>
    </source>
</evidence>
<comment type="catalytic activity">
    <reaction evidence="7">
        <text>L-cysteinyl-[protein] + hexadecanoyl-CoA = S-hexadecanoyl-L-cysteinyl-[protein] + CoA</text>
        <dbReference type="Rhea" id="RHEA:36683"/>
        <dbReference type="Rhea" id="RHEA-COMP:10131"/>
        <dbReference type="Rhea" id="RHEA-COMP:11032"/>
        <dbReference type="ChEBI" id="CHEBI:29950"/>
        <dbReference type="ChEBI" id="CHEBI:57287"/>
        <dbReference type="ChEBI" id="CHEBI:57379"/>
        <dbReference type="ChEBI" id="CHEBI:74151"/>
        <dbReference type="EC" id="2.3.1.225"/>
    </reaction>
</comment>
<accession>A0A0A1U444</accession>
<keyword evidence="6 7" id="KW-0012">Acyltransferase</keyword>
<protein>
    <recommendedName>
        <fullName evidence="7">Palmitoyltransferase</fullName>
        <ecNumber evidence="7">2.3.1.225</ecNumber>
    </recommendedName>
</protein>
<dbReference type="PROSITE" id="PS50216">
    <property type="entry name" value="DHHC"/>
    <property type="match status" value="1"/>
</dbReference>
<dbReference type="OrthoDB" id="331948at2759"/>
<dbReference type="KEGG" id="eiv:EIN_492660"/>
<dbReference type="AlphaFoldDB" id="A0A0A1U444"/>
<keyword evidence="3 7" id="KW-0812">Transmembrane</keyword>